<protein>
    <recommendedName>
        <fullName evidence="1">Ribosomal RNA methyltransferase FtsJ domain-containing protein</fullName>
    </recommendedName>
</protein>
<accession>A0A074VIJ9</accession>
<gene>
    <name evidence="2" type="ORF">M437DRAFT_9133</name>
</gene>
<dbReference type="GeneID" id="63922442"/>
<dbReference type="GO" id="GO:0008168">
    <property type="term" value="F:methyltransferase activity"/>
    <property type="evidence" value="ECO:0007669"/>
    <property type="project" value="InterPro"/>
</dbReference>
<evidence type="ECO:0000259" key="1">
    <source>
        <dbReference type="Pfam" id="PF01728"/>
    </source>
</evidence>
<reference evidence="2 3" key="1">
    <citation type="journal article" date="2014" name="BMC Genomics">
        <title>Genome sequencing of four Aureobasidium pullulans varieties: biotechnological potential, stress tolerance, and description of new species.</title>
        <authorList>
            <person name="Gostin Ar C."/>
            <person name="Ohm R.A."/>
            <person name="Kogej T."/>
            <person name="Sonjak S."/>
            <person name="Turk M."/>
            <person name="Zajc J."/>
            <person name="Zalar P."/>
            <person name="Grube M."/>
            <person name="Sun H."/>
            <person name="Han J."/>
            <person name="Sharma A."/>
            <person name="Chiniquy J."/>
            <person name="Ngan C.Y."/>
            <person name="Lipzen A."/>
            <person name="Barry K."/>
            <person name="Grigoriev I.V."/>
            <person name="Gunde-Cimerman N."/>
        </authorList>
    </citation>
    <scope>NUCLEOTIDE SEQUENCE [LARGE SCALE GENOMIC DNA]</scope>
    <source>
        <strain evidence="2 3">CBS 110374</strain>
    </source>
</reference>
<proteinExistence type="predicted"/>
<dbReference type="STRING" id="1043003.A0A074VIJ9"/>
<dbReference type="HOGENOM" id="CLU_1297088_0_0_1"/>
<evidence type="ECO:0000313" key="3">
    <source>
        <dbReference type="Proteomes" id="UP000030672"/>
    </source>
</evidence>
<name>A0A074VIJ9_AURM1</name>
<dbReference type="InterPro" id="IPR029063">
    <property type="entry name" value="SAM-dependent_MTases_sf"/>
</dbReference>
<keyword evidence="3" id="KW-1185">Reference proteome</keyword>
<dbReference type="RefSeq" id="XP_040875942.1">
    <property type="nucleotide sequence ID" value="XM_041029069.1"/>
</dbReference>
<dbReference type="Proteomes" id="UP000030672">
    <property type="component" value="Unassembled WGS sequence"/>
</dbReference>
<sequence length="213" mass="24194">QGWQNRAGDTFFEKRRRQSINADERSQKILFDMMGRIAEEMNASTGAFNISNAMPAVLDLCVAPGGFVKYVLEINPFASVDAFSLLEQHGGHEMRIPSGRSDPRVSVAFQDVTLFADEFGLPDIFKDPKNETNLALRWPYMTECYNMVICDGQVPRQNQVEDDYLEPLRLTYSQLFLGLKRIASGGTMIVLLHRSGRVRIFRLLGMFCRFAQV</sequence>
<dbReference type="InterPro" id="IPR002877">
    <property type="entry name" value="RNA_MeTrfase_FtsJ_dom"/>
</dbReference>
<feature type="domain" description="Ribosomal RNA methyltransferase FtsJ" evidence="1">
    <location>
        <begin position="48"/>
        <end position="199"/>
    </location>
</feature>
<feature type="non-terminal residue" evidence="2">
    <location>
        <position position="213"/>
    </location>
</feature>
<dbReference type="Pfam" id="PF01728">
    <property type="entry name" value="FtsJ"/>
    <property type="match status" value="1"/>
</dbReference>
<dbReference type="GO" id="GO:0032259">
    <property type="term" value="P:methylation"/>
    <property type="evidence" value="ECO:0007669"/>
    <property type="project" value="InterPro"/>
</dbReference>
<feature type="non-terminal residue" evidence="2">
    <location>
        <position position="1"/>
    </location>
</feature>
<organism evidence="2 3">
    <name type="scientific">Aureobasidium melanogenum (strain CBS 110374)</name>
    <name type="common">Aureobasidium pullulans var. melanogenum</name>
    <dbReference type="NCBI Taxonomy" id="1043003"/>
    <lineage>
        <taxon>Eukaryota</taxon>
        <taxon>Fungi</taxon>
        <taxon>Dikarya</taxon>
        <taxon>Ascomycota</taxon>
        <taxon>Pezizomycotina</taxon>
        <taxon>Dothideomycetes</taxon>
        <taxon>Dothideomycetidae</taxon>
        <taxon>Dothideales</taxon>
        <taxon>Saccotheciaceae</taxon>
        <taxon>Aureobasidium</taxon>
    </lineage>
</organism>
<dbReference type="EMBL" id="KL584851">
    <property type="protein sequence ID" value="KEQ58919.1"/>
    <property type="molecule type" value="Genomic_DNA"/>
</dbReference>
<evidence type="ECO:0000313" key="2">
    <source>
        <dbReference type="EMBL" id="KEQ58919.1"/>
    </source>
</evidence>
<dbReference type="AlphaFoldDB" id="A0A074VIJ9"/>
<dbReference type="Gene3D" id="3.40.50.150">
    <property type="entry name" value="Vaccinia Virus protein VP39"/>
    <property type="match status" value="1"/>
</dbReference>